<dbReference type="Proteomes" id="UP001058003">
    <property type="component" value="Chromosome"/>
</dbReference>
<name>A0A9Q9IAN9_9ACTN</name>
<evidence type="ECO:0000313" key="2">
    <source>
        <dbReference type="Proteomes" id="UP001058003"/>
    </source>
</evidence>
<accession>A0A9Q9IAN9</accession>
<dbReference type="AlphaFoldDB" id="A0A9Q9IAN9"/>
<dbReference type="EMBL" id="CP073767">
    <property type="protein sequence ID" value="UWZ52291.1"/>
    <property type="molecule type" value="Genomic_DNA"/>
</dbReference>
<evidence type="ECO:0000313" key="1">
    <source>
        <dbReference type="EMBL" id="UWZ52291.1"/>
    </source>
</evidence>
<sequence>MSSHVRGPVVGEGAGETRRARAAGSVASAAAVCSTVMASMPTSTAVLREWTPVAGRGIMPATTRMRSRPSPSVVKQAKAGLEANLAKATRTV</sequence>
<dbReference type="KEGG" id="daur:Daura_37370"/>
<keyword evidence="2" id="KW-1185">Reference proteome</keyword>
<gene>
    <name evidence="1" type="ORF">Daura_37370</name>
</gene>
<protein>
    <submittedName>
        <fullName evidence="1">Uncharacterized protein</fullName>
    </submittedName>
</protein>
<organism evidence="1 2">
    <name type="scientific">Dactylosporangium aurantiacum</name>
    <dbReference type="NCBI Taxonomy" id="35754"/>
    <lineage>
        <taxon>Bacteria</taxon>
        <taxon>Bacillati</taxon>
        <taxon>Actinomycetota</taxon>
        <taxon>Actinomycetes</taxon>
        <taxon>Micromonosporales</taxon>
        <taxon>Micromonosporaceae</taxon>
        <taxon>Dactylosporangium</taxon>
    </lineage>
</organism>
<dbReference type="RefSeq" id="WP_156089263.1">
    <property type="nucleotide sequence ID" value="NZ_CP073767.1"/>
</dbReference>
<proteinExistence type="predicted"/>
<reference evidence="1" key="1">
    <citation type="submission" date="2021-04" db="EMBL/GenBank/DDBJ databases">
        <title>Dactylosporangium aurantiacum NRRL B-8018 full assembly.</title>
        <authorList>
            <person name="Hartkoorn R.C."/>
            <person name="Beaudoing E."/>
            <person name="Hot D."/>
        </authorList>
    </citation>
    <scope>NUCLEOTIDE SEQUENCE</scope>
    <source>
        <strain evidence="1">NRRL B-8018</strain>
    </source>
</reference>